<dbReference type="OrthoDB" id="9786526at2"/>
<keyword evidence="7" id="KW-1185">Reference proteome</keyword>
<evidence type="ECO:0000256" key="3">
    <source>
        <dbReference type="ARBA" id="ARBA00023125"/>
    </source>
</evidence>
<dbReference type="RefSeq" id="WP_075763325.1">
    <property type="nucleotide sequence ID" value="NZ_MJIL01000060.1"/>
</dbReference>
<comment type="caution">
    <text evidence="6">The sequence shown here is derived from an EMBL/GenBank/DDBJ whole genome shotgun (WGS) entry which is preliminary data.</text>
</comment>
<dbReference type="InterPro" id="IPR000847">
    <property type="entry name" value="LysR_HTH_N"/>
</dbReference>
<dbReference type="AlphaFoldDB" id="A0A1Q9GSF5"/>
<dbReference type="Gene3D" id="1.10.10.10">
    <property type="entry name" value="Winged helix-like DNA-binding domain superfamily/Winged helix DNA-binding domain"/>
    <property type="match status" value="1"/>
</dbReference>
<gene>
    <name evidence="6" type="ORF">BIT28_04660</name>
</gene>
<evidence type="ECO:0000259" key="5">
    <source>
        <dbReference type="PROSITE" id="PS50931"/>
    </source>
</evidence>
<reference evidence="6 7" key="1">
    <citation type="submission" date="2016-09" db="EMBL/GenBank/DDBJ databases">
        <title>Photobacterium proteolyticum sp. nov. a protease producing bacterium isolated from ocean sediments of Laizhou Bay.</title>
        <authorList>
            <person name="Li Y."/>
        </authorList>
    </citation>
    <scope>NUCLEOTIDE SEQUENCE [LARGE SCALE GENOMIC DNA]</scope>
    <source>
        <strain evidence="6 7">13-12</strain>
    </source>
</reference>
<feature type="domain" description="HTH lysR-type" evidence="5">
    <location>
        <begin position="1"/>
        <end position="58"/>
    </location>
</feature>
<evidence type="ECO:0000313" key="6">
    <source>
        <dbReference type="EMBL" id="OLQ77645.1"/>
    </source>
</evidence>
<dbReference type="STRING" id="1903952.BIT28_04660"/>
<protein>
    <submittedName>
        <fullName evidence="6">LysR family transcriptional regulator</fullName>
    </submittedName>
</protein>
<organism evidence="6 7">
    <name type="scientific">Photobacterium proteolyticum</name>
    <dbReference type="NCBI Taxonomy" id="1903952"/>
    <lineage>
        <taxon>Bacteria</taxon>
        <taxon>Pseudomonadati</taxon>
        <taxon>Pseudomonadota</taxon>
        <taxon>Gammaproteobacteria</taxon>
        <taxon>Vibrionales</taxon>
        <taxon>Vibrionaceae</taxon>
        <taxon>Photobacterium</taxon>
    </lineage>
</organism>
<dbReference type="Gene3D" id="3.40.190.290">
    <property type="match status" value="1"/>
</dbReference>
<keyword evidence="2" id="KW-0805">Transcription regulation</keyword>
<dbReference type="PANTHER" id="PTHR30126">
    <property type="entry name" value="HTH-TYPE TRANSCRIPTIONAL REGULATOR"/>
    <property type="match status" value="1"/>
</dbReference>
<dbReference type="SUPFAM" id="SSF53850">
    <property type="entry name" value="Periplasmic binding protein-like II"/>
    <property type="match status" value="1"/>
</dbReference>
<dbReference type="CDD" id="cd05466">
    <property type="entry name" value="PBP2_LTTR_substrate"/>
    <property type="match status" value="1"/>
</dbReference>
<dbReference type="GO" id="GO:0000976">
    <property type="term" value="F:transcription cis-regulatory region binding"/>
    <property type="evidence" value="ECO:0007669"/>
    <property type="project" value="TreeGrafter"/>
</dbReference>
<dbReference type="SUPFAM" id="SSF46785">
    <property type="entry name" value="Winged helix' DNA-binding domain"/>
    <property type="match status" value="1"/>
</dbReference>
<dbReference type="InterPro" id="IPR036390">
    <property type="entry name" value="WH_DNA-bd_sf"/>
</dbReference>
<evidence type="ECO:0000313" key="7">
    <source>
        <dbReference type="Proteomes" id="UP000186905"/>
    </source>
</evidence>
<dbReference type="GO" id="GO:0003700">
    <property type="term" value="F:DNA-binding transcription factor activity"/>
    <property type="evidence" value="ECO:0007669"/>
    <property type="project" value="InterPro"/>
</dbReference>
<dbReference type="EMBL" id="MJIL01000060">
    <property type="protein sequence ID" value="OLQ77645.1"/>
    <property type="molecule type" value="Genomic_DNA"/>
</dbReference>
<dbReference type="Proteomes" id="UP000186905">
    <property type="component" value="Unassembled WGS sequence"/>
</dbReference>
<evidence type="ECO:0000256" key="1">
    <source>
        <dbReference type="ARBA" id="ARBA00009437"/>
    </source>
</evidence>
<keyword evidence="4" id="KW-0804">Transcription</keyword>
<evidence type="ECO:0000256" key="2">
    <source>
        <dbReference type="ARBA" id="ARBA00023015"/>
    </source>
</evidence>
<name>A0A1Q9GSF5_9GAMM</name>
<dbReference type="Pfam" id="PF03466">
    <property type="entry name" value="LysR_substrate"/>
    <property type="match status" value="1"/>
</dbReference>
<sequence>MKISQIEIFLQICQCGSIAEAARKLNKSRTTVSAALSTFEDDLGVQLLKRSGNKVQPTDIGEAINNDCERLLMIASDIQNRCSQHLDGVESALRIARDDTLPELLWRQLVQQMSERFPNTSISIYVAPPPELEQMVQQNIIDVAYSLLPGDHRVSRVNHHELGQVRMMSVARKAHPLSRLRKVSSSDLERYTEIALAYVDDESLKAATPRSSNFIALPFYEHLRDAVLDGAGWSYVPALLINDHLREGTITVLKHSKAMNWQPYGEIVDSNTQRGAVISWLSDQLETYLLEANR</sequence>
<comment type="similarity">
    <text evidence="1">Belongs to the LysR transcriptional regulatory family.</text>
</comment>
<dbReference type="PANTHER" id="PTHR30126:SF22">
    <property type="entry name" value="HTH-TYPE TRANSCRIPTIONAL REGULATOR YHAJ-RELATED"/>
    <property type="match status" value="1"/>
</dbReference>
<accession>A0A1Q9GSF5</accession>
<keyword evidence="3" id="KW-0238">DNA-binding</keyword>
<dbReference type="PROSITE" id="PS50931">
    <property type="entry name" value="HTH_LYSR"/>
    <property type="match status" value="1"/>
</dbReference>
<proteinExistence type="inferred from homology"/>
<dbReference type="Pfam" id="PF00126">
    <property type="entry name" value="HTH_1"/>
    <property type="match status" value="1"/>
</dbReference>
<evidence type="ECO:0000256" key="4">
    <source>
        <dbReference type="ARBA" id="ARBA00023163"/>
    </source>
</evidence>
<dbReference type="InterPro" id="IPR005119">
    <property type="entry name" value="LysR_subst-bd"/>
</dbReference>
<dbReference type="InterPro" id="IPR036388">
    <property type="entry name" value="WH-like_DNA-bd_sf"/>
</dbReference>